<name>A0AA90H422_9ACTN</name>
<keyword evidence="4" id="KW-0548">Nucleotidyltransferase</keyword>
<evidence type="ECO:0000256" key="2">
    <source>
        <dbReference type="ARBA" id="ARBA00012415"/>
    </source>
</evidence>
<dbReference type="EC" id="2.7.7.9" evidence="2"/>
<organism evidence="7">
    <name type="scientific">Streptantibioticus silvisoli</name>
    <dbReference type="NCBI Taxonomy" id="2705255"/>
    <lineage>
        <taxon>Bacteria</taxon>
        <taxon>Bacillati</taxon>
        <taxon>Actinomycetota</taxon>
        <taxon>Actinomycetes</taxon>
        <taxon>Kitasatosporales</taxon>
        <taxon>Streptomycetaceae</taxon>
        <taxon>Streptantibioticus</taxon>
    </lineage>
</organism>
<dbReference type="GO" id="GO:0006011">
    <property type="term" value="P:UDP-alpha-D-glucose metabolic process"/>
    <property type="evidence" value="ECO:0007669"/>
    <property type="project" value="InterPro"/>
</dbReference>
<evidence type="ECO:0000313" key="7">
    <source>
        <dbReference type="EMBL" id="MDI5969917.1"/>
    </source>
</evidence>
<dbReference type="PANTHER" id="PTHR43197">
    <property type="entry name" value="UTP--GLUCOSE-1-PHOSPHATE URIDYLYLTRANSFERASE"/>
    <property type="match status" value="1"/>
</dbReference>
<dbReference type="InterPro" id="IPR005771">
    <property type="entry name" value="GalU_uridylyltTrfase_bac/arc"/>
</dbReference>
<dbReference type="Pfam" id="PF00483">
    <property type="entry name" value="NTP_transferase"/>
    <property type="match status" value="1"/>
</dbReference>
<dbReference type="InterPro" id="IPR029044">
    <property type="entry name" value="Nucleotide-diphossugar_trans"/>
</dbReference>
<dbReference type="SUPFAM" id="SSF53448">
    <property type="entry name" value="Nucleotide-diphospho-sugar transferases"/>
    <property type="match status" value="1"/>
</dbReference>
<proteinExistence type="inferred from homology"/>
<dbReference type="AlphaFoldDB" id="A0AA90H422"/>
<dbReference type="Gene3D" id="3.90.550.10">
    <property type="entry name" value="Spore Coat Polysaccharide Biosynthesis Protein SpsA, Chain A"/>
    <property type="match status" value="1"/>
</dbReference>
<reference evidence="7" key="1">
    <citation type="submission" date="2023-05" db="EMBL/GenBank/DDBJ databases">
        <title>Streptantibioticus silvisoli sp. nov., acidotolerant actinomycetes 1 from pine litter.</title>
        <authorList>
            <person name="Swiecimska M."/>
            <person name="Golinska P."/>
            <person name="Sangal V."/>
            <person name="Wachnowicz B."/>
            <person name="Goodfellow M."/>
        </authorList>
    </citation>
    <scope>NUCLEOTIDE SEQUENCE</scope>
    <source>
        <strain evidence="7">SL13</strain>
    </source>
</reference>
<dbReference type="InterPro" id="IPR005835">
    <property type="entry name" value="NTP_transferase_dom"/>
</dbReference>
<accession>A0AA90H422</accession>
<dbReference type="RefSeq" id="WP_271314693.1">
    <property type="nucleotide sequence ID" value="NZ_JABXJJ020000012.1"/>
</dbReference>
<comment type="similarity">
    <text evidence="1">Belongs to the UDPGP type 2 family.</text>
</comment>
<evidence type="ECO:0000256" key="1">
    <source>
        <dbReference type="ARBA" id="ARBA00006890"/>
    </source>
</evidence>
<comment type="catalytic activity">
    <reaction evidence="5">
        <text>alpha-D-glucose 1-phosphate + UTP + H(+) = UDP-alpha-D-glucose + diphosphate</text>
        <dbReference type="Rhea" id="RHEA:19889"/>
        <dbReference type="ChEBI" id="CHEBI:15378"/>
        <dbReference type="ChEBI" id="CHEBI:33019"/>
        <dbReference type="ChEBI" id="CHEBI:46398"/>
        <dbReference type="ChEBI" id="CHEBI:58601"/>
        <dbReference type="ChEBI" id="CHEBI:58885"/>
        <dbReference type="EC" id="2.7.7.9"/>
    </reaction>
</comment>
<gene>
    <name evidence="7" type="ORF">POF50_011310</name>
</gene>
<dbReference type="PANTHER" id="PTHR43197:SF1">
    <property type="entry name" value="UTP--GLUCOSE-1-PHOSPHATE URIDYLYLTRANSFERASE"/>
    <property type="match status" value="1"/>
</dbReference>
<evidence type="ECO:0000256" key="3">
    <source>
        <dbReference type="ARBA" id="ARBA00022679"/>
    </source>
</evidence>
<dbReference type="GO" id="GO:0003983">
    <property type="term" value="F:UTP:glucose-1-phosphate uridylyltransferase activity"/>
    <property type="evidence" value="ECO:0007669"/>
    <property type="project" value="UniProtKB-EC"/>
</dbReference>
<feature type="domain" description="Nucleotidyl transferase" evidence="6">
    <location>
        <begin position="3"/>
        <end position="270"/>
    </location>
</feature>
<sequence length="280" mass="29598">MLKAVIAVAGMGSRFFPISKTINKCMLPVLDRPVIAYAVADAVAAGAREIAIVHGSGETGRQVRHYFTEDTALRDFFTERGWQQKYTPLAHLHDQAGFTFIEQPQDGRYGTALPAIAAAEFVGDDDFLLIAGDDLLLRSDGSDLADLAAARTAAGTPGAIAAATVPGETAHRYGILQPRTSDGRPVLDGLLEKPADYAGPTAFINISRTLLPATALPYFEKLTPSPANGEYQATDAIAAFARDHDVLIHPVTGQYHDCGNPAGWLAANNAAVELRAGAGS</sequence>
<keyword evidence="3" id="KW-0808">Transferase</keyword>
<evidence type="ECO:0000259" key="6">
    <source>
        <dbReference type="Pfam" id="PF00483"/>
    </source>
</evidence>
<comment type="caution">
    <text evidence="7">The sequence shown here is derived from an EMBL/GenBank/DDBJ whole genome shotgun (WGS) entry which is preliminary data.</text>
</comment>
<protein>
    <recommendedName>
        <fullName evidence="2">UTP--glucose-1-phosphate uridylyltransferase</fullName>
        <ecNumber evidence="2">2.7.7.9</ecNumber>
    </recommendedName>
</protein>
<evidence type="ECO:0000256" key="5">
    <source>
        <dbReference type="ARBA" id="ARBA00048128"/>
    </source>
</evidence>
<evidence type="ECO:0000256" key="4">
    <source>
        <dbReference type="ARBA" id="ARBA00022695"/>
    </source>
</evidence>
<dbReference type="EMBL" id="JABXJJ020000012">
    <property type="protein sequence ID" value="MDI5969917.1"/>
    <property type="molecule type" value="Genomic_DNA"/>
</dbReference>